<gene>
    <name evidence="1" type="ORF">SDC9_118284</name>
</gene>
<sequence length="32" mass="3429">MVTEHGAHPVIGQAEGAVLSLEAKISKYCIFE</sequence>
<accession>A0A645C0M7</accession>
<evidence type="ECO:0000313" key="1">
    <source>
        <dbReference type="EMBL" id="MPM71320.1"/>
    </source>
</evidence>
<comment type="caution">
    <text evidence="1">The sequence shown here is derived from an EMBL/GenBank/DDBJ whole genome shotgun (WGS) entry which is preliminary data.</text>
</comment>
<proteinExistence type="predicted"/>
<organism evidence="1">
    <name type="scientific">bioreactor metagenome</name>
    <dbReference type="NCBI Taxonomy" id="1076179"/>
    <lineage>
        <taxon>unclassified sequences</taxon>
        <taxon>metagenomes</taxon>
        <taxon>ecological metagenomes</taxon>
    </lineage>
</organism>
<name>A0A645C0M7_9ZZZZ</name>
<reference evidence="1" key="1">
    <citation type="submission" date="2019-08" db="EMBL/GenBank/DDBJ databases">
        <authorList>
            <person name="Kucharzyk K."/>
            <person name="Murdoch R.W."/>
            <person name="Higgins S."/>
            <person name="Loffler F."/>
        </authorList>
    </citation>
    <scope>NUCLEOTIDE SEQUENCE</scope>
</reference>
<dbReference type="EMBL" id="VSSQ01024033">
    <property type="protein sequence ID" value="MPM71320.1"/>
    <property type="molecule type" value="Genomic_DNA"/>
</dbReference>
<dbReference type="AlphaFoldDB" id="A0A645C0M7"/>
<protein>
    <submittedName>
        <fullName evidence="1">Uncharacterized protein</fullName>
    </submittedName>
</protein>